<dbReference type="NCBIfam" id="TIGR00666">
    <property type="entry name" value="PBP4"/>
    <property type="match status" value="1"/>
</dbReference>
<dbReference type="InterPro" id="IPR012338">
    <property type="entry name" value="Beta-lactam/transpept-like"/>
</dbReference>
<gene>
    <name evidence="4" type="primary">dacB</name>
    <name evidence="4" type="ORF">GCM10022222_45630</name>
</gene>
<feature type="compositionally biased region" description="Polar residues" evidence="3">
    <location>
        <begin position="259"/>
        <end position="268"/>
    </location>
</feature>
<name>A0ABP6WUA6_9PSEU</name>
<feature type="compositionally biased region" description="Basic and acidic residues" evidence="3">
    <location>
        <begin position="112"/>
        <end position="125"/>
    </location>
</feature>
<protein>
    <submittedName>
        <fullName evidence="4">D-alanyl-D-alanine carboxypeptidase/D-alanyl-D-alanine-endopeptidase</fullName>
    </submittedName>
</protein>
<keyword evidence="5" id="KW-1185">Reference proteome</keyword>
<evidence type="ECO:0000313" key="4">
    <source>
        <dbReference type="EMBL" id="GAA3556823.1"/>
    </source>
</evidence>
<sequence>MPDNDQPRWPTGDEDTSPRGEEATAGLPLPKRNAGSTDRLAVPNVTPGDGPGSWFRPNVPPDPVPGVNAPEESAKPDPQRSEPQRSELQRSESPRTEPPRPEPPRAQPQRLEPQRPEPQRPEPRGEQTQQVPWVPVERPEQPSRAASEQPNSLFQPVRRDSSPGREREERPAPQERQVPQEQQPFAAFRDEAPQSGSAPDGGQGWAAFRPVASRAQQQQPSAGGGWTAFRSESDAPPERRPEENPRAREEPRWDALEGSSASWSQQLQVPVRPGLPEPPQGAVPPASAESARPMRIEPSGSQFPAEATVGIPRPQSGAQPSPGPWPESPDAGHQGEATPIGQRAAPGPQPVDREREQFASEATVGIPRPPDGFPPAAAPGGGEPKRRRKLLVIGLVVVLVLAAAGVASAVPKVSNKLGLPWAPNAPKGDAPDPAEVSLALHGPDTSGAGASPGGVASALAGPSGAPALSQLTGSVIDPSNGSVLWDHSSNTALTPASTTKILTVSAALLAMDPTKRLTTKIVQGRQPGTVILVGGGDPTLTALPQGTDSPLYPGAAHVDDLVAQVKKVAGNVSNVQVDVSAYNGPVTAPGWEPGDAPSLFGAPIVPVMADGGRGNPKVDETQRSGNPATTITQLVAEKLGASAGGTTKATADAKVLGEVQSAPLPDLAYALLQISDNVLADALGRQVAIATGGDPSFAGAAAAVKKVLGDHGFDVNGLQLFDTSGLSNQNKVPARLLSQVLAAAAGPDGKDQNTPKLRPLLAGLPVAGSPAGTLADRYRVPDSSAGKGWVRAKTGTLTGVNTLAGYVLDSDNRVLAFAFMSNGSDKDSGQAALDVLATALRKCGCQ</sequence>
<dbReference type="GO" id="GO:0004180">
    <property type="term" value="F:carboxypeptidase activity"/>
    <property type="evidence" value="ECO:0007669"/>
    <property type="project" value="UniProtKB-KW"/>
</dbReference>
<feature type="compositionally biased region" description="Basic and acidic residues" evidence="3">
    <location>
        <begin position="157"/>
        <end position="173"/>
    </location>
</feature>
<evidence type="ECO:0000256" key="2">
    <source>
        <dbReference type="ARBA" id="ARBA00022801"/>
    </source>
</evidence>
<feature type="region of interest" description="Disordered" evidence="3">
    <location>
        <begin position="424"/>
        <end position="457"/>
    </location>
</feature>
<feature type="compositionally biased region" description="Pro residues" evidence="3">
    <location>
        <begin position="367"/>
        <end position="377"/>
    </location>
</feature>
<organism evidence="4 5">
    <name type="scientific">Amycolatopsis ultiminotia</name>
    <dbReference type="NCBI Taxonomy" id="543629"/>
    <lineage>
        <taxon>Bacteria</taxon>
        <taxon>Bacillati</taxon>
        <taxon>Actinomycetota</taxon>
        <taxon>Actinomycetes</taxon>
        <taxon>Pseudonocardiales</taxon>
        <taxon>Pseudonocardiaceae</taxon>
        <taxon>Amycolatopsis</taxon>
    </lineage>
</organism>
<dbReference type="SUPFAM" id="SSF56601">
    <property type="entry name" value="beta-lactamase/transpeptidase-like"/>
    <property type="match status" value="1"/>
</dbReference>
<feature type="compositionally biased region" description="Polar residues" evidence="3">
    <location>
        <begin position="144"/>
        <end position="154"/>
    </location>
</feature>
<feature type="compositionally biased region" description="Basic and acidic residues" evidence="3">
    <location>
        <begin position="72"/>
        <end position="103"/>
    </location>
</feature>
<dbReference type="Pfam" id="PF02113">
    <property type="entry name" value="Peptidase_S13"/>
    <property type="match status" value="1"/>
</dbReference>
<feature type="compositionally biased region" description="Pro residues" evidence="3">
    <location>
        <begin position="273"/>
        <end position="282"/>
    </location>
</feature>
<dbReference type="InterPro" id="IPR000667">
    <property type="entry name" value="Peptidase_S13"/>
</dbReference>
<feature type="compositionally biased region" description="Basic and acidic residues" evidence="3">
    <location>
        <begin position="231"/>
        <end position="255"/>
    </location>
</feature>
<keyword evidence="4" id="KW-0645">Protease</keyword>
<comment type="caution">
    <text evidence="4">The sequence shown here is derived from an EMBL/GenBank/DDBJ whole genome shotgun (WGS) entry which is preliminary data.</text>
</comment>
<evidence type="ECO:0000313" key="5">
    <source>
        <dbReference type="Proteomes" id="UP001500689"/>
    </source>
</evidence>
<reference evidence="5" key="1">
    <citation type="journal article" date="2019" name="Int. J. Syst. Evol. Microbiol.">
        <title>The Global Catalogue of Microorganisms (GCM) 10K type strain sequencing project: providing services to taxonomists for standard genome sequencing and annotation.</title>
        <authorList>
            <consortium name="The Broad Institute Genomics Platform"/>
            <consortium name="The Broad Institute Genome Sequencing Center for Infectious Disease"/>
            <person name="Wu L."/>
            <person name="Ma J."/>
        </authorList>
    </citation>
    <scope>NUCLEOTIDE SEQUENCE [LARGE SCALE GENOMIC DNA]</scope>
    <source>
        <strain evidence="5">JCM 16898</strain>
    </source>
</reference>
<feature type="compositionally biased region" description="Low complexity" evidence="3">
    <location>
        <begin position="446"/>
        <end position="457"/>
    </location>
</feature>
<dbReference type="RefSeq" id="WP_344862976.1">
    <property type="nucleotide sequence ID" value="NZ_BAAAZN010000009.1"/>
</dbReference>
<keyword evidence="4" id="KW-0121">Carboxypeptidase</keyword>
<dbReference type="PANTHER" id="PTHR30023">
    <property type="entry name" value="D-ALANYL-D-ALANINE CARBOXYPEPTIDASE"/>
    <property type="match status" value="1"/>
</dbReference>
<accession>A0ABP6WUA6</accession>
<proteinExistence type="inferred from homology"/>
<feature type="region of interest" description="Disordered" evidence="3">
    <location>
        <begin position="1"/>
        <end position="383"/>
    </location>
</feature>
<dbReference type="EMBL" id="BAAAZN010000009">
    <property type="protein sequence ID" value="GAA3556823.1"/>
    <property type="molecule type" value="Genomic_DNA"/>
</dbReference>
<comment type="similarity">
    <text evidence="1">Belongs to the peptidase S13 family.</text>
</comment>
<dbReference type="Gene3D" id="3.40.710.10">
    <property type="entry name" value="DD-peptidase/beta-lactamase superfamily"/>
    <property type="match status" value="2"/>
</dbReference>
<keyword evidence="2" id="KW-0378">Hydrolase</keyword>
<feature type="compositionally biased region" description="Low complexity" evidence="3">
    <location>
        <begin position="174"/>
        <end position="184"/>
    </location>
</feature>
<evidence type="ECO:0000256" key="1">
    <source>
        <dbReference type="ARBA" id="ARBA00006096"/>
    </source>
</evidence>
<dbReference type="PRINTS" id="PR00922">
    <property type="entry name" value="DADACBPTASE3"/>
</dbReference>
<evidence type="ECO:0000256" key="3">
    <source>
        <dbReference type="SAM" id="MobiDB-lite"/>
    </source>
</evidence>
<dbReference type="Proteomes" id="UP001500689">
    <property type="component" value="Unassembled WGS sequence"/>
</dbReference>
<dbReference type="PANTHER" id="PTHR30023:SF0">
    <property type="entry name" value="PENICILLIN-SENSITIVE CARBOXYPEPTIDASE A"/>
    <property type="match status" value="1"/>
</dbReference>